<gene>
    <name evidence="3" type="ORF">LMG7974_00376</name>
</gene>
<dbReference type="SUPFAM" id="SSF63411">
    <property type="entry name" value="LuxS/MPP-like metallohydrolase"/>
    <property type="match status" value="2"/>
</dbReference>
<evidence type="ECO:0000313" key="4">
    <source>
        <dbReference type="Proteomes" id="UP000789803"/>
    </source>
</evidence>
<feature type="domain" description="Peptidase M16 C-terminal" evidence="2">
    <location>
        <begin position="166"/>
        <end position="337"/>
    </location>
</feature>
<dbReference type="InterPro" id="IPR011765">
    <property type="entry name" value="Pept_M16_N"/>
</dbReference>
<dbReference type="EMBL" id="CAJHOF010000003">
    <property type="protein sequence ID" value="CAD7287497.1"/>
    <property type="molecule type" value="Genomic_DNA"/>
</dbReference>
<evidence type="ECO:0000259" key="1">
    <source>
        <dbReference type="Pfam" id="PF00675"/>
    </source>
</evidence>
<evidence type="ECO:0000313" key="3">
    <source>
        <dbReference type="EMBL" id="CAD7287497.1"/>
    </source>
</evidence>
<dbReference type="RefSeq" id="WP_229932199.1">
    <property type="nucleotide sequence ID" value="NZ_CAJHOF010000003.1"/>
</dbReference>
<dbReference type="Pfam" id="PF00675">
    <property type="entry name" value="Peptidase_M16"/>
    <property type="match status" value="1"/>
</dbReference>
<dbReference type="Pfam" id="PF05193">
    <property type="entry name" value="Peptidase_M16_C"/>
    <property type="match status" value="1"/>
</dbReference>
<dbReference type="Proteomes" id="UP000789803">
    <property type="component" value="Unassembled WGS sequence"/>
</dbReference>
<dbReference type="InterPro" id="IPR007863">
    <property type="entry name" value="Peptidase_M16_C"/>
</dbReference>
<dbReference type="PANTHER" id="PTHR11851">
    <property type="entry name" value="METALLOPROTEASE"/>
    <property type="match status" value="1"/>
</dbReference>
<dbReference type="InterPro" id="IPR050361">
    <property type="entry name" value="MPP/UQCRC_Complex"/>
</dbReference>
<dbReference type="Gene3D" id="3.30.830.10">
    <property type="entry name" value="Metalloenzyme, LuxS/M16 peptidase-like"/>
    <property type="match status" value="2"/>
</dbReference>
<feature type="domain" description="Peptidase M16 N-terminal" evidence="1">
    <location>
        <begin position="15"/>
        <end position="159"/>
    </location>
</feature>
<accession>A0ABN7K9Q8</accession>
<sequence length="407" mass="46110">MKIKKIDVKNTEIPVVFESSKSLSVAYLKLVFKNSGVIRENKKGLAKLSAMLLDEGDMSLGSHTFAKELEKRAISLHANAGFETFNFEINCLKEHFDFGLSMLKKLLKSPNLTSETLAKCKSLTLGEIANNQNDNDYLAQVGLNEILYANTNLGYASIGDKKSIDDISLDDVRDFIKFLDLSNLFIVYGGDVNESELQNIKDVLNELEVGKKAKQITLKTSNNCELKEIIKKSEQAYVYFGAPYHVSEDERYMASVAMYILGEGGFGARLMEEVRVKRGLAYSAYARGLYNLSHSHVYGYLQTKNESKDEAISVVKAEFDKFYKHGISKKELDLAKKFLQGSLALRLETLFRRLNIAESEFYRGKELGSFLHELNKIKALKLDKLNEFIYKHNEISQLSFCVLRDEI</sequence>
<keyword evidence="4" id="KW-1185">Reference proteome</keyword>
<dbReference type="InterPro" id="IPR011249">
    <property type="entry name" value="Metalloenz_LuxS/M16"/>
</dbReference>
<name>A0ABN7K9Q8_9BACT</name>
<dbReference type="PANTHER" id="PTHR11851:SF225">
    <property type="entry name" value="NON-PEPTIDASE HOMOLOG YMXG"/>
    <property type="match status" value="1"/>
</dbReference>
<proteinExistence type="predicted"/>
<reference evidence="3 4" key="1">
    <citation type="submission" date="2020-11" db="EMBL/GenBank/DDBJ databases">
        <authorList>
            <person name="Peeters C."/>
        </authorList>
    </citation>
    <scope>NUCLEOTIDE SEQUENCE [LARGE SCALE GENOMIC DNA]</scope>
    <source>
        <strain evidence="3 4">LMG 7974</strain>
    </source>
</reference>
<comment type="caution">
    <text evidence="3">The sequence shown here is derived from an EMBL/GenBank/DDBJ whole genome shotgun (WGS) entry which is preliminary data.</text>
</comment>
<evidence type="ECO:0008006" key="5">
    <source>
        <dbReference type="Google" id="ProtNLM"/>
    </source>
</evidence>
<protein>
    <recommendedName>
        <fullName evidence="5">Insulinase family protein</fullName>
    </recommendedName>
</protein>
<evidence type="ECO:0000259" key="2">
    <source>
        <dbReference type="Pfam" id="PF05193"/>
    </source>
</evidence>
<organism evidence="3 4">
    <name type="scientific">Campylobacter majalis</name>
    <dbReference type="NCBI Taxonomy" id="2790656"/>
    <lineage>
        <taxon>Bacteria</taxon>
        <taxon>Pseudomonadati</taxon>
        <taxon>Campylobacterota</taxon>
        <taxon>Epsilonproteobacteria</taxon>
        <taxon>Campylobacterales</taxon>
        <taxon>Campylobacteraceae</taxon>
        <taxon>Campylobacter</taxon>
    </lineage>
</organism>